<dbReference type="EMBL" id="BAAABX010000023">
    <property type="protein sequence ID" value="GAA0400025.1"/>
    <property type="molecule type" value="Genomic_DNA"/>
</dbReference>
<dbReference type="InterPro" id="IPR036390">
    <property type="entry name" value="WH_DNA-bd_sf"/>
</dbReference>
<protein>
    <recommendedName>
        <fullName evidence="4">IclR-ED domain-containing protein</fullName>
    </recommendedName>
</protein>
<dbReference type="InterPro" id="IPR029016">
    <property type="entry name" value="GAF-like_dom_sf"/>
</dbReference>
<feature type="region of interest" description="Disordered" evidence="3">
    <location>
        <begin position="35"/>
        <end position="85"/>
    </location>
</feature>
<dbReference type="PANTHER" id="PTHR30136:SF24">
    <property type="entry name" value="HTH-TYPE TRANSCRIPTIONAL REPRESSOR ALLR"/>
    <property type="match status" value="1"/>
</dbReference>
<reference evidence="5 6" key="1">
    <citation type="journal article" date="2019" name="Int. J. Syst. Evol. Microbiol.">
        <title>The Global Catalogue of Microorganisms (GCM) 10K type strain sequencing project: providing services to taxonomists for standard genome sequencing and annotation.</title>
        <authorList>
            <consortium name="The Broad Institute Genomics Platform"/>
            <consortium name="The Broad Institute Genome Sequencing Center for Infectious Disease"/>
            <person name="Wu L."/>
            <person name="Ma J."/>
        </authorList>
    </citation>
    <scope>NUCLEOTIDE SEQUENCE [LARGE SCALE GENOMIC DNA]</scope>
    <source>
        <strain evidence="5 6">JCM 4788</strain>
    </source>
</reference>
<feature type="domain" description="IclR-ED" evidence="4">
    <location>
        <begin position="324"/>
        <end position="542"/>
    </location>
</feature>
<feature type="compositionally biased region" description="Basic and acidic residues" evidence="3">
    <location>
        <begin position="76"/>
        <end position="85"/>
    </location>
</feature>
<comment type="caution">
    <text evidence="5">The sequence shown here is derived from an EMBL/GenBank/DDBJ whole genome shotgun (WGS) entry which is preliminary data.</text>
</comment>
<dbReference type="SUPFAM" id="SSF46785">
    <property type="entry name" value="Winged helix' DNA-binding domain"/>
    <property type="match status" value="1"/>
</dbReference>
<dbReference type="InterPro" id="IPR036388">
    <property type="entry name" value="WH-like_DNA-bd_sf"/>
</dbReference>
<evidence type="ECO:0000256" key="1">
    <source>
        <dbReference type="ARBA" id="ARBA00023015"/>
    </source>
</evidence>
<dbReference type="PANTHER" id="PTHR30136">
    <property type="entry name" value="HELIX-TURN-HELIX TRANSCRIPTIONAL REGULATOR, ICLR FAMILY"/>
    <property type="match status" value="1"/>
</dbReference>
<dbReference type="Gene3D" id="3.30.450.40">
    <property type="match status" value="1"/>
</dbReference>
<dbReference type="InterPro" id="IPR050707">
    <property type="entry name" value="HTH_MetabolicPath_Reg"/>
</dbReference>
<accession>A0ABN0YLT9</accession>
<keyword evidence="2" id="KW-0804">Transcription</keyword>
<organism evidence="5 6">
    <name type="scientific">Streptomyces luteireticuli</name>
    <dbReference type="NCBI Taxonomy" id="173858"/>
    <lineage>
        <taxon>Bacteria</taxon>
        <taxon>Bacillati</taxon>
        <taxon>Actinomycetota</taxon>
        <taxon>Actinomycetes</taxon>
        <taxon>Kitasatosporales</taxon>
        <taxon>Streptomycetaceae</taxon>
        <taxon>Streptomyces</taxon>
    </lineage>
</organism>
<proteinExistence type="predicted"/>
<evidence type="ECO:0000313" key="5">
    <source>
        <dbReference type="EMBL" id="GAA0400025.1"/>
    </source>
</evidence>
<keyword evidence="6" id="KW-1185">Reference proteome</keyword>
<dbReference type="Proteomes" id="UP001500879">
    <property type="component" value="Unassembled WGS sequence"/>
</dbReference>
<feature type="region of interest" description="Disordered" evidence="3">
    <location>
        <begin position="239"/>
        <end position="274"/>
    </location>
</feature>
<dbReference type="Pfam" id="PF01614">
    <property type="entry name" value="IclR_C"/>
    <property type="match status" value="1"/>
</dbReference>
<dbReference type="PROSITE" id="PS51078">
    <property type="entry name" value="ICLR_ED"/>
    <property type="match status" value="1"/>
</dbReference>
<dbReference type="InterPro" id="IPR014757">
    <property type="entry name" value="Tscrpt_reg_IclR_C"/>
</dbReference>
<dbReference type="SUPFAM" id="SSF55781">
    <property type="entry name" value="GAF domain-like"/>
    <property type="match status" value="1"/>
</dbReference>
<keyword evidence="1" id="KW-0805">Transcription regulation</keyword>
<sequence length="645" mass="67236">MRDPQLSRRRDGFAARAAAEGRCLDDFAARAKVAERYAPGDASADASAARRRPDTRPARTAARTGRQPDPGPDRASGPREWLDPRRDPLVDAEDAWRNLNAVALLVLRSPDAADGLGRLAAHGPVDEAGVLVLACLLYLLGEHEGARFWWQLAAGAGCDRAVYCLFLDHAREGAYDDAELWARRLAPSGASPGDLFGEQPPAPAATALPPDLLGHLAPHDHEDLGAVPVPGDGLPAAVRELTRGPSAPGRPWPALPLDSPGAPSPWSALPLRHPGLTAAGRQDAAPAAGSEALDRARRALDVLTVLQRHRRGVGGGQLAREAGLTPHQLAPFLDMLCEEEFARPLSDDVYAPGAAVDRLASADGTARQLRRTLALARDTLGAAVYLGRYADGDVHITQAAGGPLTPAVRPWVDLRLAAHASAVGKCLLAQLGPERRTDHLARYGPAPLTPRTVTDPRVLFDALDRLSPGEPVLDLREYSRHVVCSAVPLPLGTGAGSLALSLPAARAGRLGASAGALARRSVPVLLTLLLAGAIPAEGPAGGDGGLLDPVGSATVPGVGSLLRAPFATAEAVRRTPRPPAPAAHLAADVSGSALYLFEVPPTDEPALALPRAYPAVPPTPAELPCPSRGFPSGATDAARLLVYRI</sequence>
<evidence type="ECO:0000313" key="6">
    <source>
        <dbReference type="Proteomes" id="UP001500879"/>
    </source>
</evidence>
<dbReference type="Gene3D" id="1.10.10.10">
    <property type="entry name" value="Winged helix-like DNA-binding domain superfamily/Winged helix DNA-binding domain"/>
    <property type="match status" value="1"/>
</dbReference>
<evidence type="ECO:0000256" key="3">
    <source>
        <dbReference type="SAM" id="MobiDB-lite"/>
    </source>
</evidence>
<gene>
    <name evidence="5" type="ORF">GCM10010357_21320</name>
</gene>
<evidence type="ECO:0000259" key="4">
    <source>
        <dbReference type="PROSITE" id="PS51078"/>
    </source>
</evidence>
<evidence type="ECO:0000256" key="2">
    <source>
        <dbReference type="ARBA" id="ARBA00023163"/>
    </source>
</evidence>
<name>A0ABN0YLT9_9ACTN</name>